<dbReference type="Proteomes" id="UP000323506">
    <property type="component" value="Chromosome A08"/>
</dbReference>
<name>A0A5D2FJH6_GOSDA</name>
<proteinExistence type="predicted"/>
<protein>
    <submittedName>
        <fullName evidence="1">Uncharacterized protein</fullName>
    </submittedName>
</protein>
<organism evidence="1 2">
    <name type="scientific">Gossypium darwinii</name>
    <name type="common">Darwin's cotton</name>
    <name type="synonym">Gossypium barbadense var. darwinii</name>
    <dbReference type="NCBI Taxonomy" id="34276"/>
    <lineage>
        <taxon>Eukaryota</taxon>
        <taxon>Viridiplantae</taxon>
        <taxon>Streptophyta</taxon>
        <taxon>Embryophyta</taxon>
        <taxon>Tracheophyta</taxon>
        <taxon>Spermatophyta</taxon>
        <taxon>Magnoliopsida</taxon>
        <taxon>eudicotyledons</taxon>
        <taxon>Gunneridae</taxon>
        <taxon>Pentapetalae</taxon>
        <taxon>rosids</taxon>
        <taxon>malvids</taxon>
        <taxon>Malvales</taxon>
        <taxon>Malvaceae</taxon>
        <taxon>Malvoideae</taxon>
        <taxon>Gossypium</taxon>
    </lineage>
</organism>
<evidence type="ECO:0000313" key="1">
    <source>
        <dbReference type="EMBL" id="TYH05486.1"/>
    </source>
</evidence>
<accession>A0A5D2FJH6</accession>
<dbReference type="AlphaFoldDB" id="A0A5D2FJH6"/>
<dbReference type="EMBL" id="CM017695">
    <property type="protein sequence ID" value="TYH05486.1"/>
    <property type="molecule type" value="Genomic_DNA"/>
</dbReference>
<keyword evidence="2" id="KW-1185">Reference proteome</keyword>
<evidence type="ECO:0000313" key="2">
    <source>
        <dbReference type="Proteomes" id="UP000323506"/>
    </source>
</evidence>
<sequence length="127" mass="13980">MVPVIEYQIFRPRSLMTTVVAISLKRNCSILSEKLIAGIPSTVVLTTSSSRNSKSSSLLGTRAPHPKTLSLHEISSAGIESTTISFSTIESKPLKRTFLVFRSPINFSSSPFSTSNFFFFSNIFITI</sequence>
<gene>
    <name evidence="1" type="ORF">ES288_A08G086800v1</name>
</gene>
<reference evidence="1 2" key="1">
    <citation type="submission" date="2019-06" db="EMBL/GenBank/DDBJ databases">
        <title>WGS assembly of Gossypium darwinii.</title>
        <authorList>
            <person name="Chen Z.J."/>
            <person name="Sreedasyam A."/>
            <person name="Ando A."/>
            <person name="Song Q."/>
            <person name="De L."/>
            <person name="Hulse-Kemp A."/>
            <person name="Ding M."/>
            <person name="Ye W."/>
            <person name="Kirkbride R."/>
            <person name="Jenkins J."/>
            <person name="Plott C."/>
            <person name="Lovell J."/>
            <person name="Lin Y.-M."/>
            <person name="Vaughn R."/>
            <person name="Liu B."/>
            <person name="Li W."/>
            <person name="Simpson S."/>
            <person name="Scheffler B."/>
            <person name="Saski C."/>
            <person name="Grover C."/>
            <person name="Hu G."/>
            <person name="Conover J."/>
            <person name="Carlson J."/>
            <person name="Shu S."/>
            <person name="Boston L."/>
            <person name="Williams M."/>
            <person name="Peterson D."/>
            <person name="Mcgee K."/>
            <person name="Jones D."/>
            <person name="Wendel J."/>
            <person name="Stelly D."/>
            <person name="Grimwood J."/>
            <person name="Schmutz J."/>
        </authorList>
    </citation>
    <scope>NUCLEOTIDE SEQUENCE [LARGE SCALE GENOMIC DNA]</scope>
    <source>
        <strain evidence="1">1808015.09</strain>
    </source>
</reference>